<dbReference type="PROSITE" id="PS00821">
    <property type="entry name" value="CYTO_HEME_LYASE_1"/>
    <property type="match status" value="1"/>
</dbReference>
<evidence type="ECO:0000256" key="1">
    <source>
        <dbReference type="ARBA" id="ARBA00004273"/>
    </source>
</evidence>
<dbReference type="PROSITE" id="PS00822">
    <property type="entry name" value="CYTO_HEME_LYASE_2"/>
    <property type="match status" value="1"/>
</dbReference>
<sequence>MPLAPNQQPCPGQRRLLSTERIESNIPKGGTSETWVYPSPQMFFNALRRKGKGDDVREEDMESVVRAHNTMNEVTWQRVLDWEQLHCDSCRYPTLLNPLARLRGWLGGPLPFDRHDWVVDRCGREVRYVIDFYYYDDKAGTPE</sequence>
<comment type="function">
    <text evidence="10">Lyase that catalyzes the covalent linking of the heme group to the cytochrome C apoprotein to produce the mature functional cytochrome.</text>
</comment>
<reference evidence="12 13" key="1">
    <citation type="journal article" date="2013" name="BMC Genomics">
        <title>Reconstruction of the lipid metabolism for the microalga Monoraphidium neglectum from its genome sequence reveals characteristics suitable for biofuel production.</title>
        <authorList>
            <person name="Bogen C."/>
            <person name="Al-Dilaimi A."/>
            <person name="Albersmeier A."/>
            <person name="Wichmann J."/>
            <person name="Grundmann M."/>
            <person name="Rupp O."/>
            <person name="Lauersen K.J."/>
            <person name="Blifernez-Klassen O."/>
            <person name="Kalinowski J."/>
            <person name="Goesmann A."/>
            <person name="Mussgnug J.H."/>
            <person name="Kruse O."/>
        </authorList>
    </citation>
    <scope>NUCLEOTIDE SEQUENCE [LARGE SCALE GENOMIC DNA]</scope>
    <source>
        <strain evidence="12 13">SAG 48.87</strain>
    </source>
</reference>
<evidence type="ECO:0000256" key="8">
    <source>
        <dbReference type="ARBA" id="ARBA00023136"/>
    </source>
</evidence>
<feature type="non-terminal residue" evidence="12">
    <location>
        <position position="143"/>
    </location>
</feature>
<keyword evidence="4 10" id="KW-0479">Metal-binding</keyword>
<comment type="subcellular location">
    <subcellularLocation>
        <location evidence="1 10">Mitochondrion inner membrane</location>
    </subcellularLocation>
</comment>
<dbReference type="EMBL" id="KK103122">
    <property type="protein sequence ID" value="KIY96184.1"/>
    <property type="molecule type" value="Genomic_DNA"/>
</dbReference>
<evidence type="ECO:0000313" key="12">
    <source>
        <dbReference type="EMBL" id="KIY96184.1"/>
    </source>
</evidence>
<comment type="catalytic activity">
    <reaction evidence="10">
        <text>holo-[cytochrome c] = apo-[cytochrome c] + heme b</text>
        <dbReference type="Rhea" id="RHEA:22648"/>
        <dbReference type="Rhea" id="RHEA-COMP:10725"/>
        <dbReference type="Rhea" id="RHEA-COMP:10726"/>
        <dbReference type="ChEBI" id="CHEBI:29950"/>
        <dbReference type="ChEBI" id="CHEBI:60344"/>
        <dbReference type="ChEBI" id="CHEBI:83739"/>
        <dbReference type="EC" id="4.4.1.17"/>
    </reaction>
</comment>
<dbReference type="GeneID" id="25729077"/>
<evidence type="ECO:0000256" key="6">
    <source>
        <dbReference type="ARBA" id="ARBA00023004"/>
    </source>
</evidence>
<dbReference type="OrthoDB" id="4243at2759"/>
<protein>
    <recommendedName>
        <fullName evidence="10">Holocytochrome c-type synthase</fullName>
        <ecNumber evidence="10">4.4.1.17</ecNumber>
    </recommendedName>
</protein>
<dbReference type="Proteomes" id="UP000054498">
    <property type="component" value="Unassembled WGS sequence"/>
</dbReference>
<evidence type="ECO:0000256" key="5">
    <source>
        <dbReference type="ARBA" id="ARBA00022792"/>
    </source>
</evidence>
<feature type="compositionally biased region" description="Polar residues" evidence="11">
    <location>
        <begin position="1"/>
        <end position="10"/>
    </location>
</feature>
<evidence type="ECO:0000256" key="2">
    <source>
        <dbReference type="ARBA" id="ARBA00007255"/>
    </source>
</evidence>
<dbReference type="PANTHER" id="PTHR12743">
    <property type="entry name" value="CYTOCHROME C1 HEME LYASE"/>
    <property type="match status" value="1"/>
</dbReference>
<keyword evidence="8 10" id="KW-0472">Membrane</keyword>
<dbReference type="STRING" id="145388.A0A0D2LXR1"/>
<evidence type="ECO:0000256" key="3">
    <source>
        <dbReference type="ARBA" id="ARBA00022617"/>
    </source>
</evidence>
<comment type="similarity">
    <text evidence="2 10">Belongs to the cytochrome c-type heme lyase family.</text>
</comment>
<dbReference type="GO" id="GO:0005743">
    <property type="term" value="C:mitochondrial inner membrane"/>
    <property type="evidence" value="ECO:0007669"/>
    <property type="project" value="UniProtKB-SubCell"/>
</dbReference>
<dbReference type="RefSeq" id="XP_013895204.1">
    <property type="nucleotide sequence ID" value="XM_014039750.1"/>
</dbReference>
<gene>
    <name evidence="12" type="ORF">MNEG_11780</name>
</gene>
<proteinExistence type="inferred from homology"/>
<evidence type="ECO:0000256" key="4">
    <source>
        <dbReference type="ARBA" id="ARBA00022723"/>
    </source>
</evidence>
<accession>A0A0D2LXR1</accession>
<keyword evidence="13" id="KW-1185">Reference proteome</keyword>
<keyword evidence="6 10" id="KW-0408">Iron</keyword>
<keyword evidence="5 10" id="KW-0999">Mitochondrion inner membrane</keyword>
<evidence type="ECO:0000256" key="7">
    <source>
        <dbReference type="ARBA" id="ARBA00023128"/>
    </source>
</evidence>
<dbReference type="EC" id="4.4.1.17" evidence="10"/>
<keyword evidence="7 10" id="KW-0496">Mitochondrion</keyword>
<dbReference type="AlphaFoldDB" id="A0A0D2LXR1"/>
<dbReference type="Pfam" id="PF01265">
    <property type="entry name" value="Cyto_heme_lyase"/>
    <property type="match status" value="2"/>
</dbReference>
<organism evidence="12 13">
    <name type="scientific">Monoraphidium neglectum</name>
    <dbReference type="NCBI Taxonomy" id="145388"/>
    <lineage>
        <taxon>Eukaryota</taxon>
        <taxon>Viridiplantae</taxon>
        <taxon>Chlorophyta</taxon>
        <taxon>core chlorophytes</taxon>
        <taxon>Chlorophyceae</taxon>
        <taxon>CS clade</taxon>
        <taxon>Sphaeropleales</taxon>
        <taxon>Selenastraceae</taxon>
        <taxon>Monoraphidium</taxon>
    </lineage>
</organism>
<evidence type="ECO:0000256" key="9">
    <source>
        <dbReference type="ARBA" id="ARBA00023239"/>
    </source>
</evidence>
<dbReference type="PANTHER" id="PTHR12743:SF8">
    <property type="entry name" value="PROTEIN HRI1"/>
    <property type="match status" value="1"/>
</dbReference>
<feature type="region of interest" description="Disordered" evidence="11">
    <location>
        <begin position="1"/>
        <end position="21"/>
    </location>
</feature>
<dbReference type="InterPro" id="IPR000511">
    <property type="entry name" value="Holocyt_c/c1_synthase"/>
</dbReference>
<name>A0A0D2LXR1_9CHLO</name>
<evidence type="ECO:0000313" key="13">
    <source>
        <dbReference type="Proteomes" id="UP000054498"/>
    </source>
</evidence>
<dbReference type="GO" id="GO:0046872">
    <property type="term" value="F:metal ion binding"/>
    <property type="evidence" value="ECO:0007669"/>
    <property type="project" value="UniProtKB-KW"/>
</dbReference>
<keyword evidence="9 10" id="KW-0456">Lyase</keyword>
<keyword evidence="3 10" id="KW-0349">Heme</keyword>
<evidence type="ECO:0000256" key="10">
    <source>
        <dbReference type="RuleBase" id="RU363130"/>
    </source>
</evidence>
<dbReference type="KEGG" id="mng:MNEG_11780"/>
<dbReference type="GO" id="GO:0004408">
    <property type="term" value="F:holocytochrome-c synthase activity"/>
    <property type="evidence" value="ECO:0007669"/>
    <property type="project" value="UniProtKB-EC"/>
</dbReference>
<evidence type="ECO:0000256" key="11">
    <source>
        <dbReference type="SAM" id="MobiDB-lite"/>
    </source>
</evidence>